<evidence type="ECO:0000256" key="4">
    <source>
        <dbReference type="ARBA" id="ARBA00022692"/>
    </source>
</evidence>
<evidence type="ECO:0000256" key="8">
    <source>
        <dbReference type="SAM" id="Phobius"/>
    </source>
</evidence>
<evidence type="ECO:0000313" key="9">
    <source>
        <dbReference type="EMBL" id="MFD1193045.1"/>
    </source>
</evidence>
<gene>
    <name evidence="9" type="ORF">ACFQ27_20865</name>
</gene>
<feature type="transmembrane region" description="Helical" evidence="8">
    <location>
        <begin position="21"/>
        <end position="39"/>
    </location>
</feature>
<organism evidence="9 10">
    <name type="scientific">Phenylobacterium conjunctum</name>
    <dbReference type="NCBI Taxonomy" id="1298959"/>
    <lineage>
        <taxon>Bacteria</taxon>
        <taxon>Pseudomonadati</taxon>
        <taxon>Pseudomonadota</taxon>
        <taxon>Alphaproteobacteria</taxon>
        <taxon>Caulobacterales</taxon>
        <taxon>Caulobacteraceae</taxon>
        <taxon>Phenylobacterium</taxon>
    </lineage>
</organism>
<dbReference type="PRINTS" id="PR01414">
    <property type="entry name" value="CCMBBIOGNSIS"/>
</dbReference>
<evidence type="ECO:0000256" key="3">
    <source>
        <dbReference type="ARBA" id="ARBA00022448"/>
    </source>
</evidence>
<comment type="similarity">
    <text evidence="2">Belongs to the CcmB/CycW/HelB family.</text>
</comment>
<dbReference type="PANTHER" id="PTHR30070">
    <property type="entry name" value="HEME EXPORTER PROTEIN B"/>
    <property type="match status" value="1"/>
</dbReference>
<evidence type="ECO:0000256" key="7">
    <source>
        <dbReference type="ARBA" id="ARBA00023136"/>
    </source>
</evidence>
<comment type="subcellular location">
    <subcellularLocation>
        <location evidence="1">Membrane</location>
        <topology evidence="1">Multi-pass membrane protein</topology>
    </subcellularLocation>
</comment>
<feature type="non-terminal residue" evidence="9">
    <location>
        <position position="126"/>
    </location>
</feature>
<dbReference type="Proteomes" id="UP001597216">
    <property type="component" value="Unassembled WGS sequence"/>
</dbReference>
<dbReference type="RefSeq" id="WP_377354932.1">
    <property type="nucleotide sequence ID" value="NZ_JBHTLQ010000123.1"/>
</dbReference>
<evidence type="ECO:0000256" key="5">
    <source>
        <dbReference type="ARBA" id="ARBA00022748"/>
    </source>
</evidence>
<keyword evidence="4 8" id="KW-0812">Transmembrane</keyword>
<keyword evidence="6 8" id="KW-1133">Transmembrane helix</keyword>
<sequence>MSAALELLKRETRLAWGRGGGPLVSLGFYAGVTTLLPLATGPEPARLAAVAPGVAWIALALASLLSLDRLFERDFEDGALDLITLSPMPLELTCAIKCLGQWLAAGAPLAFAALVAAIALGAPVAL</sequence>
<keyword evidence="5" id="KW-0201">Cytochrome c-type biogenesis</keyword>
<keyword evidence="7 8" id="KW-0472">Membrane</keyword>
<dbReference type="PANTHER" id="PTHR30070:SF1">
    <property type="entry name" value="CYTOCHROME C BIOGENESIS B-RELATED"/>
    <property type="match status" value="1"/>
</dbReference>
<dbReference type="InterPro" id="IPR003544">
    <property type="entry name" value="Cyt_c_biogenesis_CcmB"/>
</dbReference>
<accession>A0ABW3T8P5</accession>
<dbReference type="Pfam" id="PF03379">
    <property type="entry name" value="CcmB"/>
    <property type="match status" value="1"/>
</dbReference>
<proteinExistence type="inferred from homology"/>
<dbReference type="EMBL" id="JBHTLQ010000123">
    <property type="protein sequence ID" value="MFD1193045.1"/>
    <property type="molecule type" value="Genomic_DNA"/>
</dbReference>
<protein>
    <submittedName>
        <fullName evidence="9">Heme exporter protein CcmB</fullName>
    </submittedName>
</protein>
<name>A0ABW3T8P5_9CAUL</name>
<evidence type="ECO:0000256" key="2">
    <source>
        <dbReference type="ARBA" id="ARBA00010544"/>
    </source>
</evidence>
<reference evidence="10" key="1">
    <citation type="journal article" date="2019" name="Int. J. Syst. Evol. Microbiol.">
        <title>The Global Catalogue of Microorganisms (GCM) 10K type strain sequencing project: providing services to taxonomists for standard genome sequencing and annotation.</title>
        <authorList>
            <consortium name="The Broad Institute Genomics Platform"/>
            <consortium name="The Broad Institute Genome Sequencing Center for Infectious Disease"/>
            <person name="Wu L."/>
            <person name="Ma J."/>
        </authorList>
    </citation>
    <scope>NUCLEOTIDE SEQUENCE [LARGE SCALE GENOMIC DNA]</scope>
    <source>
        <strain evidence="10">CCUG 55074</strain>
    </source>
</reference>
<feature type="transmembrane region" description="Helical" evidence="8">
    <location>
        <begin position="45"/>
        <end position="67"/>
    </location>
</feature>
<evidence type="ECO:0000313" key="10">
    <source>
        <dbReference type="Proteomes" id="UP001597216"/>
    </source>
</evidence>
<evidence type="ECO:0000256" key="1">
    <source>
        <dbReference type="ARBA" id="ARBA00004141"/>
    </source>
</evidence>
<keyword evidence="3" id="KW-0813">Transport</keyword>
<evidence type="ECO:0000256" key="6">
    <source>
        <dbReference type="ARBA" id="ARBA00022989"/>
    </source>
</evidence>
<keyword evidence="10" id="KW-1185">Reference proteome</keyword>
<comment type="caution">
    <text evidence="9">The sequence shown here is derived from an EMBL/GenBank/DDBJ whole genome shotgun (WGS) entry which is preliminary data.</text>
</comment>
<feature type="transmembrane region" description="Helical" evidence="8">
    <location>
        <begin position="102"/>
        <end position="125"/>
    </location>
</feature>